<evidence type="ECO:0000259" key="9">
    <source>
        <dbReference type="Pfam" id="PF01578"/>
    </source>
</evidence>
<dbReference type="PANTHER" id="PTHR30071:SF1">
    <property type="entry name" value="CYTOCHROME B_B6 PROTEIN-RELATED"/>
    <property type="match status" value="1"/>
</dbReference>
<dbReference type="GO" id="GO:0020037">
    <property type="term" value="F:heme binding"/>
    <property type="evidence" value="ECO:0007669"/>
    <property type="project" value="InterPro"/>
</dbReference>
<comment type="subcellular location">
    <subcellularLocation>
        <location evidence="1">Membrane</location>
        <topology evidence="1">Multi-pass membrane protein</topology>
    </subcellularLocation>
</comment>
<dbReference type="GO" id="GO:0017004">
    <property type="term" value="P:cytochrome complex assembly"/>
    <property type="evidence" value="ECO:0007669"/>
    <property type="project" value="UniProtKB-KW"/>
</dbReference>
<feature type="transmembrane region" description="Helical" evidence="8">
    <location>
        <begin position="94"/>
        <end position="114"/>
    </location>
</feature>
<dbReference type="GO" id="GO:0015232">
    <property type="term" value="F:heme transmembrane transporter activity"/>
    <property type="evidence" value="ECO:0007669"/>
    <property type="project" value="InterPro"/>
</dbReference>
<dbReference type="PANTHER" id="PTHR30071">
    <property type="entry name" value="HEME EXPORTER PROTEIN C"/>
    <property type="match status" value="1"/>
</dbReference>
<dbReference type="InterPro" id="IPR002541">
    <property type="entry name" value="Cyt_c_assembly"/>
</dbReference>
<dbReference type="GO" id="GO:0005886">
    <property type="term" value="C:plasma membrane"/>
    <property type="evidence" value="ECO:0007669"/>
    <property type="project" value="TreeGrafter"/>
</dbReference>
<evidence type="ECO:0000256" key="1">
    <source>
        <dbReference type="ARBA" id="ARBA00004141"/>
    </source>
</evidence>
<keyword evidence="4 8" id="KW-0812">Transmembrane</keyword>
<dbReference type="STRING" id="525904.Tter_0238"/>
<feature type="transmembrane region" description="Helical" evidence="8">
    <location>
        <begin position="199"/>
        <end position="219"/>
    </location>
</feature>
<evidence type="ECO:0000256" key="6">
    <source>
        <dbReference type="ARBA" id="ARBA00022989"/>
    </source>
</evidence>
<accession>D1CE04</accession>
<proteinExistence type="inferred from homology"/>
<comment type="similarity">
    <text evidence="2">Belongs to the CcmC/CycZ/HelC family.</text>
</comment>
<dbReference type="AlphaFoldDB" id="D1CE04"/>
<dbReference type="eggNOG" id="COG0755">
    <property type="taxonomic scope" value="Bacteria"/>
</dbReference>
<name>D1CE04_THET1</name>
<dbReference type="HOGENOM" id="CLU_066538_1_0_0"/>
<evidence type="ECO:0000256" key="8">
    <source>
        <dbReference type="SAM" id="Phobius"/>
    </source>
</evidence>
<feature type="transmembrane region" description="Helical" evidence="8">
    <location>
        <begin position="156"/>
        <end position="179"/>
    </location>
</feature>
<dbReference type="PRINTS" id="PR01386">
    <property type="entry name" value="CCMCBIOGNSIS"/>
</dbReference>
<evidence type="ECO:0000256" key="4">
    <source>
        <dbReference type="ARBA" id="ARBA00022692"/>
    </source>
</evidence>
<reference evidence="11" key="1">
    <citation type="journal article" date="2010" name="Stand. Genomic Sci.">
        <title>Complete genome sequence of 'Thermobaculum terrenum' type strain (YNP1).</title>
        <authorList>
            <person name="Kiss H."/>
            <person name="Cleland D."/>
            <person name="Lapidus A."/>
            <person name="Lucas S."/>
            <person name="Glavina Del Rio T."/>
            <person name="Nolan M."/>
            <person name="Tice H."/>
            <person name="Han C."/>
            <person name="Goodwin L."/>
            <person name="Pitluck S."/>
            <person name="Liolios K."/>
            <person name="Ivanova N."/>
            <person name="Mavromatis K."/>
            <person name="Ovchinnikova G."/>
            <person name="Pati A."/>
            <person name="Chen A."/>
            <person name="Palaniappan K."/>
            <person name="Land M."/>
            <person name="Hauser L."/>
            <person name="Chang Y."/>
            <person name="Jeffries C."/>
            <person name="Lu M."/>
            <person name="Brettin T."/>
            <person name="Detter J."/>
            <person name="Goker M."/>
            <person name="Tindall B."/>
            <person name="Beck B."/>
            <person name="McDermott T."/>
            <person name="Woyke T."/>
            <person name="Bristow J."/>
            <person name="Eisen J."/>
            <person name="Markowitz V."/>
            <person name="Hugenholtz P."/>
            <person name="Kyrpides N."/>
            <person name="Klenk H."/>
            <person name="Cheng J."/>
        </authorList>
    </citation>
    <scope>NUCLEOTIDE SEQUENCE [LARGE SCALE GENOMIC DNA]</scope>
    <source>
        <strain evidence="11">ATCC BAA-798 / YNP1</strain>
    </source>
</reference>
<dbReference type="InterPro" id="IPR003557">
    <property type="entry name" value="Cyt_c_biogenesis_CcmC"/>
</dbReference>
<dbReference type="KEGG" id="ttr:Tter_0238"/>
<evidence type="ECO:0000256" key="7">
    <source>
        <dbReference type="ARBA" id="ARBA00023136"/>
    </source>
</evidence>
<evidence type="ECO:0000256" key="2">
    <source>
        <dbReference type="ARBA" id="ARBA00005840"/>
    </source>
</evidence>
<organism evidence="10 11">
    <name type="scientific">Thermobaculum terrenum (strain ATCC BAA-798 / CCMEE 7001 / YNP1)</name>
    <dbReference type="NCBI Taxonomy" id="525904"/>
    <lineage>
        <taxon>Bacteria</taxon>
        <taxon>Bacillati</taxon>
        <taxon>Chloroflexota</taxon>
        <taxon>Chloroflexia</taxon>
        <taxon>Candidatus Thermobaculales</taxon>
        <taxon>Candidatus Thermobaculaceae</taxon>
        <taxon>Thermobaculum</taxon>
    </lineage>
</organism>
<evidence type="ECO:0000256" key="3">
    <source>
        <dbReference type="ARBA" id="ARBA00016463"/>
    </source>
</evidence>
<evidence type="ECO:0000313" key="11">
    <source>
        <dbReference type="Proteomes" id="UP000000323"/>
    </source>
</evidence>
<keyword evidence="6 8" id="KW-1133">Transmembrane helix</keyword>
<dbReference type="Pfam" id="PF01578">
    <property type="entry name" value="Cytochrom_C_asm"/>
    <property type="match status" value="1"/>
</dbReference>
<evidence type="ECO:0000256" key="5">
    <source>
        <dbReference type="ARBA" id="ARBA00022748"/>
    </source>
</evidence>
<dbReference type="RefSeq" id="WP_012874195.1">
    <property type="nucleotide sequence ID" value="NC_013525.1"/>
</dbReference>
<protein>
    <recommendedName>
        <fullName evidence="3">Heme exporter protein C</fullName>
    </recommendedName>
</protein>
<dbReference type="InterPro" id="IPR045062">
    <property type="entry name" value="Cyt_c_biogenesis_CcsA/CcmC"/>
</dbReference>
<keyword evidence="7 8" id="KW-0472">Membrane</keyword>
<feature type="domain" description="Cytochrome c assembly protein" evidence="9">
    <location>
        <begin position="22"/>
        <end position="183"/>
    </location>
</feature>
<sequence>MAQITAAVQSTRYYGWVDKLSQVLAFVTLPLMALTLYMTLIYAPTDATQGDVQRIFYYHVPTAWNGFLAFFLVFVASVVYLFKSSRFWDALARASAEVGLVFTTIMIITGSLWGKPVWGTWWSWDPRMTTTLILWFIYLGYLMLRAYAPSKQQGARYAAVLGIVGFVDVPIVYMSTKWWRTLHPQQVVEPGQVSMPPEMLQAFMVSLLAFTLLFIWILIIRTRIALIEDELEIRSIENG</sequence>
<dbReference type="Proteomes" id="UP000000323">
    <property type="component" value="Chromosome 1"/>
</dbReference>
<keyword evidence="5" id="KW-0201">Cytochrome c-type biogenesis</keyword>
<feature type="transmembrane region" description="Helical" evidence="8">
    <location>
        <begin position="126"/>
        <end position="144"/>
    </location>
</feature>
<gene>
    <name evidence="10" type="ordered locus">Tter_0238</name>
</gene>
<feature type="transmembrane region" description="Helical" evidence="8">
    <location>
        <begin position="63"/>
        <end position="82"/>
    </location>
</feature>
<dbReference type="EMBL" id="CP001825">
    <property type="protein sequence ID" value="ACZ41160.1"/>
    <property type="molecule type" value="Genomic_DNA"/>
</dbReference>
<evidence type="ECO:0000313" key="10">
    <source>
        <dbReference type="EMBL" id="ACZ41160.1"/>
    </source>
</evidence>
<feature type="transmembrane region" description="Helical" evidence="8">
    <location>
        <begin position="20"/>
        <end position="43"/>
    </location>
</feature>
<keyword evidence="11" id="KW-1185">Reference proteome</keyword>